<sequence>MVEKVQPSLGRMPAVNFLRPQIQTLKAYESKAIPGCVRLDANENPLTWPKGMREELFASSFALNRYPDGEAQGLRLALSQYTGVPVEGILAGNGSDELIQLVMTTFGGEKGAVIYHPPTFSMYGAAAQVTGTDTIEVPLLLAEDGRDFCLDVDGILEAAGQPRVHMIILCNPNNPTGTLFPREDILRIVKESQKIVIVDEAYGEFAGESVVDQIPNHPNLLVMKTYSKLFAMAALRLGYLLGQGSTIQLLNRARQPFNVNSFTQKAGVVALNYVEDYRAQGRLLIDELDKIVEALKLLPQVTVFATRANFVLFRPENPEQVYEQLIERGFLIRNMGNLPVVGKALRLSTGLPEENTRLISALEEILG</sequence>
<dbReference type="InterPro" id="IPR015422">
    <property type="entry name" value="PyrdxlP-dep_Trfase_small"/>
</dbReference>
<protein>
    <recommendedName>
        <fullName evidence="9">Histidinol-phosphate aminotransferase</fullName>
        <ecNumber evidence="9">2.6.1.9</ecNumber>
    </recommendedName>
    <alternativeName>
        <fullName evidence="9">Imidazole acetol-phosphate transaminase</fullName>
    </alternativeName>
</protein>
<dbReference type="KEGG" id="ddl:Desdi_1236"/>
<dbReference type="EMBL" id="CP003344">
    <property type="protein sequence ID" value="AGA68748.1"/>
    <property type="molecule type" value="Genomic_DNA"/>
</dbReference>
<evidence type="ECO:0000256" key="2">
    <source>
        <dbReference type="ARBA" id="ARBA00007970"/>
    </source>
</evidence>
<keyword evidence="5 9" id="KW-0028">Amino-acid biosynthesis</keyword>
<evidence type="ECO:0000256" key="3">
    <source>
        <dbReference type="ARBA" id="ARBA00011738"/>
    </source>
</evidence>
<proteinExistence type="inferred from homology"/>
<evidence type="ECO:0000313" key="12">
    <source>
        <dbReference type="Proteomes" id="UP000010797"/>
    </source>
</evidence>
<dbReference type="AlphaFoldDB" id="L0F712"/>
<organism evidence="11 12">
    <name type="scientific">Desulfitobacterium dichloroeliminans (strain LMG P-21439 / DCA1)</name>
    <dbReference type="NCBI Taxonomy" id="871963"/>
    <lineage>
        <taxon>Bacteria</taxon>
        <taxon>Bacillati</taxon>
        <taxon>Bacillota</taxon>
        <taxon>Clostridia</taxon>
        <taxon>Eubacteriales</taxon>
        <taxon>Desulfitobacteriaceae</taxon>
        <taxon>Desulfitobacterium</taxon>
    </lineage>
</organism>
<dbReference type="PANTHER" id="PTHR42885:SF2">
    <property type="entry name" value="HISTIDINOL-PHOSPHATE AMINOTRANSFERASE"/>
    <property type="match status" value="1"/>
</dbReference>
<evidence type="ECO:0000256" key="1">
    <source>
        <dbReference type="ARBA" id="ARBA00001933"/>
    </source>
</evidence>
<dbReference type="InterPro" id="IPR005861">
    <property type="entry name" value="HisP_aminotrans"/>
</dbReference>
<evidence type="ECO:0000313" key="11">
    <source>
        <dbReference type="EMBL" id="AGA68748.1"/>
    </source>
</evidence>
<comment type="subunit">
    <text evidence="3 9">Homodimer.</text>
</comment>
<keyword evidence="7 9" id="KW-0663">Pyridoxal phosphate</keyword>
<dbReference type="CDD" id="cd00609">
    <property type="entry name" value="AAT_like"/>
    <property type="match status" value="1"/>
</dbReference>
<keyword evidence="4 9" id="KW-0032">Aminotransferase</keyword>
<dbReference type="PANTHER" id="PTHR42885">
    <property type="entry name" value="HISTIDINOL-PHOSPHATE AMINOTRANSFERASE-RELATED"/>
    <property type="match status" value="1"/>
</dbReference>
<accession>L0F712</accession>
<evidence type="ECO:0000256" key="9">
    <source>
        <dbReference type="HAMAP-Rule" id="MF_01023"/>
    </source>
</evidence>
<dbReference type="GO" id="GO:0000105">
    <property type="term" value="P:L-histidine biosynthetic process"/>
    <property type="evidence" value="ECO:0007669"/>
    <property type="project" value="UniProtKB-UniRule"/>
</dbReference>
<dbReference type="HOGENOM" id="CLU_017584_3_1_9"/>
<evidence type="ECO:0000256" key="6">
    <source>
        <dbReference type="ARBA" id="ARBA00022679"/>
    </source>
</evidence>
<dbReference type="STRING" id="871963.Desdi_1236"/>
<dbReference type="EC" id="2.6.1.9" evidence="9"/>
<feature type="domain" description="Aminotransferase class I/classII large" evidence="10">
    <location>
        <begin position="36"/>
        <end position="361"/>
    </location>
</feature>
<keyword evidence="12" id="KW-1185">Reference proteome</keyword>
<dbReference type="SUPFAM" id="SSF53383">
    <property type="entry name" value="PLP-dependent transferases"/>
    <property type="match status" value="1"/>
</dbReference>
<evidence type="ECO:0000256" key="4">
    <source>
        <dbReference type="ARBA" id="ARBA00022576"/>
    </source>
</evidence>
<reference evidence="12" key="1">
    <citation type="submission" date="2012-02" db="EMBL/GenBank/DDBJ databases">
        <title>Complete sequence of Desulfitobacterium dichloroeliminans LMG P-21439.</title>
        <authorList>
            <person name="Lucas S."/>
            <person name="Han J."/>
            <person name="Lapidus A."/>
            <person name="Cheng J.-F."/>
            <person name="Goodwin L."/>
            <person name="Pitluck S."/>
            <person name="Peters L."/>
            <person name="Ovchinnikova G."/>
            <person name="Teshima H."/>
            <person name="Detter J.C."/>
            <person name="Han C."/>
            <person name="Tapia R."/>
            <person name="Land M."/>
            <person name="Hauser L."/>
            <person name="Kyrpides N."/>
            <person name="Ivanova N."/>
            <person name="Pagani I."/>
            <person name="Kruse T."/>
            <person name="de Vos W.M."/>
            <person name="Boon N."/>
            <person name="Smidt H."/>
            <person name="Woyke T."/>
        </authorList>
    </citation>
    <scope>NUCLEOTIDE SEQUENCE [LARGE SCALE GENOMIC DNA]</scope>
    <source>
        <strain evidence="12">LMG P-21439 / DCA1</strain>
    </source>
</reference>
<dbReference type="InterPro" id="IPR015424">
    <property type="entry name" value="PyrdxlP-dep_Trfase"/>
</dbReference>
<dbReference type="HAMAP" id="MF_01023">
    <property type="entry name" value="HisC_aminotrans_2"/>
    <property type="match status" value="1"/>
</dbReference>
<keyword evidence="8 9" id="KW-0368">Histidine biosynthesis</keyword>
<dbReference type="InterPro" id="IPR015421">
    <property type="entry name" value="PyrdxlP-dep_Trfase_major"/>
</dbReference>
<evidence type="ECO:0000256" key="8">
    <source>
        <dbReference type="ARBA" id="ARBA00023102"/>
    </source>
</evidence>
<dbReference type="NCBIfam" id="TIGR01141">
    <property type="entry name" value="hisC"/>
    <property type="match status" value="1"/>
</dbReference>
<dbReference type="InterPro" id="IPR004839">
    <property type="entry name" value="Aminotransferase_I/II_large"/>
</dbReference>
<dbReference type="GO" id="GO:0004400">
    <property type="term" value="F:histidinol-phosphate transaminase activity"/>
    <property type="evidence" value="ECO:0007669"/>
    <property type="project" value="UniProtKB-UniRule"/>
</dbReference>
<comment type="cofactor">
    <cofactor evidence="1 9">
        <name>pyridoxal 5'-phosphate</name>
        <dbReference type="ChEBI" id="CHEBI:597326"/>
    </cofactor>
</comment>
<feature type="modified residue" description="N6-(pyridoxal phosphate)lysine" evidence="9">
    <location>
        <position position="228"/>
    </location>
</feature>
<dbReference type="Proteomes" id="UP000010797">
    <property type="component" value="Chromosome"/>
</dbReference>
<evidence type="ECO:0000256" key="7">
    <source>
        <dbReference type="ARBA" id="ARBA00022898"/>
    </source>
</evidence>
<dbReference type="UniPathway" id="UPA00031">
    <property type="reaction ID" value="UER00012"/>
</dbReference>
<dbReference type="Pfam" id="PF00155">
    <property type="entry name" value="Aminotran_1_2"/>
    <property type="match status" value="1"/>
</dbReference>
<dbReference type="eggNOG" id="COG0079">
    <property type="taxonomic scope" value="Bacteria"/>
</dbReference>
<evidence type="ECO:0000259" key="10">
    <source>
        <dbReference type="Pfam" id="PF00155"/>
    </source>
</evidence>
<dbReference type="Gene3D" id="3.40.640.10">
    <property type="entry name" value="Type I PLP-dependent aspartate aminotransferase-like (Major domain)"/>
    <property type="match status" value="1"/>
</dbReference>
<comment type="similarity">
    <text evidence="2 9">Belongs to the class-II pyridoxal-phosphate-dependent aminotransferase family. Histidinol-phosphate aminotransferase subfamily.</text>
</comment>
<name>L0F712_DESDL</name>
<gene>
    <name evidence="9" type="primary">hisC</name>
    <name evidence="11" type="ordered locus">Desdi_1236</name>
</gene>
<evidence type="ECO:0000256" key="5">
    <source>
        <dbReference type="ARBA" id="ARBA00022605"/>
    </source>
</evidence>
<dbReference type="Gene3D" id="3.90.1150.10">
    <property type="entry name" value="Aspartate Aminotransferase, domain 1"/>
    <property type="match status" value="1"/>
</dbReference>
<keyword evidence="6 9" id="KW-0808">Transferase</keyword>
<dbReference type="GO" id="GO:0030170">
    <property type="term" value="F:pyridoxal phosphate binding"/>
    <property type="evidence" value="ECO:0007669"/>
    <property type="project" value="InterPro"/>
</dbReference>
<comment type="catalytic activity">
    <reaction evidence="9">
        <text>L-histidinol phosphate + 2-oxoglutarate = 3-(imidazol-4-yl)-2-oxopropyl phosphate + L-glutamate</text>
        <dbReference type="Rhea" id="RHEA:23744"/>
        <dbReference type="ChEBI" id="CHEBI:16810"/>
        <dbReference type="ChEBI" id="CHEBI:29985"/>
        <dbReference type="ChEBI" id="CHEBI:57766"/>
        <dbReference type="ChEBI" id="CHEBI:57980"/>
        <dbReference type="EC" id="2.6.1.9"/>
    </reaction>
</comment>
<comment type="pathway">
    <text evidence="9">Amino-acid biosynthesis; L-histidine biosynthesis; L-histidine from 5-phospho-alpha-D-ribose 1-diphosphate: step 7/9.</text>
</comment>